<dbReference type="RefSeq" id="WP_214787059.1">
    <property type="nucleotide sequence ID" value="NZ_JANIEL010000051.1"/>
</dbReference>
<dbReference type="Proteomes" id="UP001596439">
    <property type="component" value="Unassembled WGS sequence"/>
</dbReference>
<gene>
    <name evidence="1" type="ORF">ACFQO8_03720</name>
</gene>
<organism evidence="1 2">
    <name type="scientific">Exiguobacterium aestuarii</name>
    <dbReference type="NCBI Taxonomy" id="273527"/>
    <lineage>
        <taxon>Bacteria</taxon>
        <taxon>Bacillati</taxon>
        <taxon>Bacillota</taxon>
        <taxon>Bacilli</taxon>
        <taxon>Bacillales</taxon>
        <taxon>Bacillales Family XII. Incertae Sedis</taxon>
        <taxon>Exiguobacterium</taxon>
    </lineage>
</organism>
<dbReference type="EMBL" id="JBHTCE010000001">
    <property type="protein sequence ID" value="MFC7389239.1"/>
    <property type="molecule type" value="Genomic_DNA"/>
</dbReference>
<protein>
    <submittedName>
        <fullName evidence="1">Uncharacterized protein</fullName>
    </submittedName>
</protein>
<name>A0ABW2PIC5_9BACL</name>
<keyword evidence="2" id="KW-1185">Reference proteome</keyword>
<evidence type="ECO:0000313" key="1">
    <source>
        <dbReference type="EMBL" id="MFC7389239.1"/>
    </source>
</evidence>
<accession>A0ABW2PIC5</accession>
<proteinExistence type="predicted"/>
<sequence length="52" mass="6190">MTLECIEGDTRYLLFPHRAELHVQRDGRMKQVKTLELEHVMVLLITKKWVAL</sequence>
<evidence type="ECO:0000313" key="2">
    <source>
        <dbReference type="Proteomes" id="UP001596439"/>
    </source>
</evidence>
<reference evidence="2" key="1">
    <citation type="journal article" date="2019" name="Int. J. Syst. Evol. Microbiol.">
        <title>The Global Catalogue of Microorganisms (GCM) 10K type strain sequencing project: providing services to taxonomists for standard genome sequencing and annotation.</title>
        <authorList>
            <consortium name="The Broad Institute Genomics Platform"/>
            <consortium name="The Broad Institute Genome Sequencing Center for Infectious Disease"/>
            <person name="Wu L."/>
            <person name="Ma J."/>
        </authorList>
    </citation>
    <scope>NUCLEOTIDE SEQUENCE [LARGE SCALE GENOMIC DNA]</scope>
    <source>
        <strain evidence="2">CCUG 55590</strain>
    </source>
</reference>
<comment type="caution">
    <text evidence="1">The sequence shown here is derived from an EMBL/GenBank/DDBJ whole genome shotgun (WGS) entry which is preliminary data.</text>
</comment>